<dbReference type="InterPro" id="IPR036188">
    <property type="entry name" value="FAD/NAD-bd_sf"/>
</dbReference>
<evidence type="ECO:0000256" key="5">
    <source>
        <dbReference type="ARBA" id="ARBA00023002"/>
    </source>
</evidence>
<keyword evidence="7" id="KW-0676">Redox-active center</keyword>
<dbReference type="GO" id="GO:0005739">
    <property type="term" value="C:mitochondrion"/>
    <property type="evidence" value="ECO:0007669"/>
    <property type="project" value="TreeGrafter"/>
</dbReference>
<dbReference type="GO" id="GO:0045252">
    <property type="term" value="C:oxoglutarate dehydrogenase complex"/>
    <property type="evidence" value="ECO:0007669"/>
    <property type="project" value="TreeGrafter"/>
</dbReference>
<feature type="domain" description="FAD/NAD(P)-binding" evidence="8">
    <location>
        <begin position="19"/>
        <end position="65"/>
    </location>
</feature>
<dbReference type="InterPro" id="IPR050151">
    <property type="entry name" value="Class-I_Pyr_Nuc-Dis_Oxidored"/>
</dbReference>
<comment type="caution">
    <text evidence="9">The sequence shown here is derived from an EMBL/GenBank/DDBJ whole genome shotgun (WGS) entry which is preliminary data.</text>
</comment>
<keyword evidence="4" id="KW-0274">FAD</keyword>
<dbReference type="AlphaFoldDB" id="A0AAW2BVQ1"/>
<protein>
    <recommendedName>
        <fullName evidence="8">FAD/NAD(P)-binding domain-containing protein</fullName>
    </recommendedName>
</protein>
<keyword evidence="10" id="KW-1185">Reference proteome</keyword>
<dbReference type="InterPro" id="IPR012999">
    <property type="entry name" value="Pyr_OxRdtase_I_AS"/>
</dbReference>
<evidence type="ECO:0000256" key="4">
    <source>
        <dbReference type="ARBA" id="ARBA00022827"/>
    </source>
</evidence>
<evidence type="ECO:0000256" key="1">
    <source>
        <dbReference type="ARBA" id="ARBA00001974"/>
    </source>
</evidence>
<comment type="cofactor">
    <cofactor evidence="1">
        <name>FAD</name>
        <dbReference type="ChEBI" id="CHEBI:57692"/>
    </cofactor>
</comment>
<keyword evidence="5" id="KW-0560">Oxidoreductase</keyword>
<dbReference type="InterPro" id="IPR023753">
    <property type="entry name" value="FAD/NAD-binding_dom"/>
</dbReference>
<dbReference type="Proteomes" id="UP001459277">
    <property type="component" value="Unassembled WGS sequence"/>
</dbReference>
<dbReference type="SUPFAM" id="SSF51905">
    <property type="entry name" value="FAD/NAD(P)-binding domain"/>
    <property type="match status" value="1"/>
</dbReference>
<dbReference type="Gene3D" id="3.50.50.60">
    <property type="entry name" value="FAD/NAD(P)-binding domain"/>
    <property type="match status" value="1"/>
</dbReference>
<proteinExistence type="inferred from homology"/>
<name>A0AAW2BVQ1_9ROSI</name>
<evidence type="ECO:0000256" key="6">
    <source>
        <dbReference type="ARBA" id="ARBA00023157"/>
    </source>
</evidence>
<organism evidence="9 10">
    <name type="scientific">Lithocarpus litseifolius</name>
    <dbReference type="NCBI Taxonomy" id="425828"/>
    <lineage>
        <taxon>Eukaryota</taxon>
        <taxon>Viridiplantae</taxon>
        <taxon>Streptophyta</taxon>
        <taxon>Embryophyta</taxon>
        <taxon>Tracheophyta</taxon>
        <taxon>Spermatophyta</taxon>
        <taxon>Magnoliopsida</taxon>
        <taxon>eudicotyledons</taxon>
        <taxon>Gunneridae</taxon>
        <taxon>Pentapetalae</taxon>
        <taxon>rosids</taxon>
        <taxon>fabids</taxon>
        <taxon>Fagales</taxon>
        <taxon>Fagaceae</taxon>
        <taxon>Lithocarpus</taxon>
    </lineage>
</organism>
<evidence type="ECO:0000256" key="7">
    <source>
        <dbReference type="ARBA" id="ARBA00023284"/>
    </source>
</evidence>
<comment type="similarity">
    <text evidence="2">Belongs to the class-I pyridine nucleotide-disulfide oxidoreductase family.</text>
</comment>
<accession>A0AAW2BVQ1</accession>
<dbReference type="GO" id="GO:0006103">
    <property type="term" value="P:2-oxoglutarate metabolic process"/>
    <property type="evidence" value="ECO:0007669"/>
    <property type="project" value="TreeGrafter"/>
</dbReference>
<dbReference type="PANTHER" id="PTHR22912">
    <property type="entry name" value="DISULFIDE OXIDOREDUCTASE"/>
    <property type="match status" value="1"/>
</dbReference>
<keyword evidence="6" id="KW-1015">Disulfide bond</keyword>
<dbReference type="PANTHER" id="PTHR22912:SF223">
    <property type="entry name" value="DIHYDROLIPOYL DEHYDROGENASE 1, MITOCHONDRIAL"/>
    <property type="match status" value="1"/>
</dbReference>
<evidence type="ECO:0000256" key="3">
    <source>
        <dbReference type="ARBA" id="ARBA00022630"/>
    </source>
</evidence>
<dbReference type="EMBL" id="JAZDWU010000010">
    <property type="protein sequence ID" value="KAK9989738.1"/>
    <property type="molecule type" value="Genomic_DNA"/>
</dbReference>
<dbReference type="GO" id="GO:0050660">
    <property type="term" value="F:flavin adenine dinucleotide binding"/>
    <property type="evidence" value="ECO:0007669"/>
    <property type="project" value="TreeGrafter"/>
</dbReference>
<reference evidence="9 10" key="1">
    <citation type="submission" date="2024-01" db="EMBL/GenBank/DDBJ databases">
        <title>A telomere-to-telomere, gap-free genome of sweet tea (Lithocarpus litseifolius).</title>
        <authorList>
            <person name="Zhou J."/>
        </authorList>
    </citation>
    <scope>NUCLEOTIDE SEQUENCE [LARGE SCALE GENOMIC DNA]</scope>
    <source>
        <strain evidence="9">Zhou-2022a</strain>
        <tissue evidence="9">Leaf</tissue>
    </source>
</reference>
<dbReference type="PROSITE" id="PS00076">
    <property type="entry name" value="PYRIDINE_REDOX_1"/>
    <property type="match status" value="1"/>
</dbReference>
<evidence type="ECO:0000313" key="9">
    <source>
        <dbReference type="EMBL" id="KAK9989738.1"/>
    </source>
</evidence>
<evidence type="ECO:0000256" key="2">
    <source>
        <dbReference type="ARBA" id="ARBA00007532"/>
    </source>
</evidence>
<keyword evidence="3" id="KW-0285">Flavoprotein</keyword>
<dbReference type="PRINTS" id="PR00411">
    <property type="entry name" value="PNDRDTASEI"/>
</dbReference>
<dbReference type="Pfam" id="PF07992">
    <property type="entry name" value="Pyr_redox_2"/>
    <property type="match status" value="1"/>
</dbReference>
<gene>
    <name evidence="9" type="ORF">SO802_029977</name>
</gene>
<evidence type="ECO:0000313" key="10">
    <source>
        <dbReference type="Proteomes" id="UP001459277"/>
    </source>
</evidence>
<sequence length="161" mass="17185">MATVISFSRGFASGFVENNVVIIGGGPGGYVAAIKAAQLGLKTTCIERRGALGGICLNGGCIPSKCGGGLWILVKISCGSAVEALRDMLVSGVKLDEFCVNCLCSNWGGFASKIEMETDVFEVNYLCSNWGNFAREIEMETDVFEGERETKINNVVIVRLE</sequence>
<evidence type="ECO:0000259" key="8">
    <source>
        <dbReference type="Pfam" id="PF07992"/>
    </source>
</evidence>
<dbReference type="GO" id="GO:0004148">
    <property type="term" value="F:dihydrolipoyl dehydrogenase (NADH) activity"/>
    <property type="evidence" value="ECO:0007669"/>
    <property type="project" value="TreeGrafter"/>
</dbReference>